<dbReference type="EMBL" id="AP026830">
    <property type="protein sequence ID" value="BDR91739.1"/>
    <property type="molecule type" value="Genomic_DNA"/>
</dbReference>
<reference evidence="4" key="2">
    <citation type="submission" date="2020-09" db="EMBL/GenBank/DDBJ databases">
        <authorList>
            <person name="Sun Q."/>
            <person name="Ohkuma M."/>
        </authorList>
    </citation>
    <scope>NUCLEOTIDE SEQUENCE</scope>
    <source>
        <strain evidence="4">JCM 11219</strain>
    </source>
</reference>
<sequence length="447" mass="49110">MLYNMKTELLDLLGTLIEFNTINDPDNGKTPDPGVIDFVEGVLNGLGVRTRVLVSHGYRSVVGVVGSGEPRVLLLAHLDVVPFIRSEWKYDPLRLTVEGDLAYGRGALDDKGNVAAVLKALEDLVGIGRGTVIVAFTTDEEVGGENGARVVRDYLLDNGLRPNYVVNADGQSMVIINRRRAIFNARVRSKVERAVVNGRRETIRFQLDYKVTPPYHAAYFIGGVDTHPVIALSQYVWLNNIYVASLRGGFVKSNVTPTWVEADVVKPCSDCPQQEVDAGLTRLVKALLPLTRFVPRVKAQSVYGVTATPNVYRVVGDYHEFVINVRAMTDDAKAIEETMNEALKEDFQGIEVKVEGEGGGGYLYTPRDSRLVSLASEVLGELGLEARVMEMAGASDARYFSPLGIETIDFGPLGGNAHGPNEYVNVKSLEFTSRFYSLLVRRLKPSD</sequence>
<evidence type="ECO:0000313" key="5">
    <source>
        <dbReference type="Proteomes" id="UP000657075"/>
    </source>
</evidence>
<reference evidence="3" key="4">
    <citation type="journal article" date="2023" name="Microbiol. Resour. Announc.">
        <title>Complete Genome Sequence of Vulcanisaeta souniana Strain IC-059, a Hyperthermophilic Archaeon Isolated from Hot Spring Water in Japan.</title>
        <authorList>
            <person name="Kato S."/>
            <person name="Itoh T."/>
            <person name="Wu L."/>
            <person name="Ma J."/>
            <person name="Ohkuma M."/>
        </authorList>
    </citation>
    <scope>NUCLEOTIDE SEQUENCE</scope>
    <source>
        <strain evidence="3">JCM 11219</strain>
    </source>
</reference>
<dbReference type="NCBIfam" id="NF006326">
    <property type="entry name" value="PRK08554.1"/>
    <property type="match status" value="1"/>
</dbReference>
<dbReference type="InterPro" id="IPR050072">
    <property type="entry name" value="Peptidase_M20A"/>
</dbReference>
<keyword evidence="2" id="KW-0862">Zinc</keyword>
<evidence type="ECO:0000256" key="1">
    <source>
        <dbReference type="ARBA" id="ARBA00022801"/>
    </source>
</evidence>
<keyword evidence="1" id="KW-0378">Hydrolase</keyword>
<name>A0A830E4W6_9CREN</name>
<evidence type="ECO:0000313" key="4">
    <source>
        <dbReference type="EMBL" id="GGI70745.1"/>
    </source>
</evidence>
<dbReference type="PANTHER" id="PTHR43808:SF32">
    <property type="entry name" value="ARGE_DAPE-RELATED DEACYLASE"/>
    <property type="match status" value="1"/>
</dbReference>
<accession>A0A830E4W6</accession>
<dbReference type="InterPro" id="IPR001261">
    <property type="entry name" value="ArgE/DapE_CS"/>
</dbReference>
<reference evidence="6" key="3">
    <citation type="submission" date="2022-09" db="EMBL/GenBank/DDBJ databases">
        <title>Complete genome sequence of Vulcanisaeta souniana.</title>
        <authorList>
            <person name="Kato S."/>
            <person name="Itoh T."/>
            <person name="Ohkuma M."/>
        </authorList>
    </citation>
    <scope>NUCLEOTIDE SEQUENCE [LARGE SCALE GENOMIC DNA]</scope>
    <source>
        <strain evidence="6">JCM 11219</strain>
    </source>
</reference>
<dbReference type="Pfam" id="PF01546">
    <property type="entry name" value="Peptidase_M20"/>
    <property type="match status" value="1"/>
</dbReference>
<organism evidence="4 5">
    <name type="scientific">Vulcanisaeta souniana JCM 11219</name>
    <dbReference type="NCBI Taxonomy" id="1293586"/>
    <lineage>
        <taxon>Archaea</taxon>
        <taxon>Thermoproteota</taxon>
        <taxon>Thermoprotei</taxon>
        <taxon>Thermoproteales</taxon>
        <taxon>Thermoproteaceae</taxon>
        <taxon>Vulcanisaeta</taxon>
    </lineage>
</organism>
<dbReference type="Gene3D" id="3.40.630.10">
    <property type="entry name" value="Zn peptidases"/>
    <property type="match status" value="2"/>
</dbReference>
<reference evidence="4" key="1">
    <citation type="journal article" date="2014" name="Int. J. Syst. Evol. Microbiol.">
        <title>Complete genome sequence of Corynebacterium casei LMG S-19264T (=DSM 44701T), isolated from a smear-ripened cheese.</title>
        <authorList>
            <consortium name="US DOE Joint Genome Institute (JGI-PGF)"/>
            <person name="Walter F."/>
            <person name="Albersmeier A."/>
            <person name="Kalinowski J."/>
            <person name="Ruckert C."/>
        </authorList>
    </citation>
    <scope>NUCLEOTIDE SEQUENCE</scope>
    <source>
        <strain evidence="4">JCM 11219</strain>
    </source>
</reference>
<evidence type="ECO:0000256" key="2">
    <source>
        <dbReference type="ARBA" id="ARBA00022833"/>
    </source>
</evidence>
<gene>
    <name evidence="4" type="ORF">GCM10007112_04650</name>
    <name evidence="3" type="ORF">Vsou_08320</name>
</gene>
<evidence type="ECO:0000313" key="3">
    <source>
        <dbReference type="EMBL" id="BDR91739.1"/>
    </source>
</evidence>
<evidence type="ECO:0000313" key="6">
    <source>
        <dbReference type="Proteomes" id="UP001060771"/>
    </source>
</evidence>
<dbReference type="PROSITE" id="PS00758">
    <property type="entry name" value="ARGE_DAPE_CPG2_1"/>
    <property type="match status" value="1"/>
</dbReference>
<dbReference type="InterPro" id="IPR002933">
    <property type="entry name" value="Peptidase_M20"/>
</dbReference>
<dbReference type="Proteomes" id="UP001060771">
    <property type="component" value="Chromosome"/>
</dbReference>
<keyword evidence="6" id="KW-1185">Reference proteome</keyword>
<dbReference type="EMBL" id="BMNM01000001">
    <property type="protein sequence ID" value="GGI70745.1"/>
    <property type="molecule type" value="Genomic_DNA"/>
</dbReference>
<dbReference type="PANTHER" id="PTHR43808">
    <property type="entry name" value="ACETYLORNITHINE DEACETYLASE"/>
    <property type="match status" value="1"/>
</dbReference>
<dbReference type="Proteomes" id="UP000657075">
    <property type="component" value="Unassembled WGS sequence"/>
</dbReference>
<dbReference type="AlphaFoldDB" id="A0A830E4W6"/>
<proteinExistence type="predicted"/>
<dbReference type="GO" id="GO:0016787">
    <property type="term" value="F:hydrolase activity"/>
    <property type="evidence" value="ECO:0007669"/>
    <property type="project" value="UniProtKB-KW"/>
</dbReference>
<dbReference type="SUPFAM" id="SSF53187">
    <property type="entry name" value="Zn-dependent exopeptidases"/>
    <property type="match status" value="1"/>
</dbReference>
<protein>
    <submittedName>
        <fullName evidence="4">Peptidase</fullName>
    </submittedName>
</protein>